<dbReference type="EMBL" id="CP089983">
    <property type="protein sequence ID" value="WXB08892.1"/>
    <property type="molecule type" value="Genomic_DNA"/>
</dbReference>
<feature type="chain" id="PRO_5047117781" evidence="1">
    <location>
        <begin position="24"/>
        <end position="527"/>
    </location>
</feature>
<organism evidence="3 4">
    <name type="scientific">Pendulispora rubella</name>
    <dbReference type="NCBI Taxonomy" id="2741070"/>
    <lineage>
        <taxon>Bacteria</taxon>
        <taxon>Pseudomonadati</taxon>
        <taxon>Myxococcota</taxon>
        <taxon>Myxococcia</taxon>
        <taxon>Myxococcales</taxon>
        <taxon>Sorangiineae</taxon>
        <taxon>Pendulisporaceae</taxon>
        <taxon>Pendulispora</taxon>
    </lineage>
</organism>
<accession>A0ABZ2LJA7</accession>
<reference evidence="3" key="1">
    <citation type="submission" date="2021-12" db="EMBL/GenBank/DDBJ databases">
        <title>Discovery of the Pendulisporaceae a myxobacterial family with distinct sporulation behavior and unique specialized metabolism.</title>
        <authorList>
            <person name="Garcia R."/>
            <person name="Popoff A."/>
            <person name="Bader C.D."/>
            <person name="Loehr J."/>
            <person name="Walesch S."/>
            <person name="Walt C."/>
            <person name="Boldt J."/>
            <person name="Bunk B."/>
            <person name="Haeckl F.J.F.P.J."/>
            <person name="Gunesch A.P."/>
            <person name="Birkelbach J."/>
            <person name="Nuebel U."/>
            <person name="Pietschmann T."/>
            <person name="Bach T."/>
            <person name="Mueller R."/>
        </authorList>
    </citation>
    <scope>NUCLEOTIDE SEQUENCE</scope>
    <source>
        <strain evidence="3">MSr11367</strain>
    </source>
</reference>
<name>A0ABZ2LJA7_9BACT</name>
<gene>
    <name evidence="3" type="ORF">LVJ94_16845</name>
</gene>
<dbReference type="SUPFAM" id="SSF52129">
    <property type="entry name" value="Caspase-like"/>
    <property type="match status" value="1"/>
</dbReference>
<dbReference type="Gene3D" id="3.40.50.1460">
    <property type="match status" value="1"/>
</dbReference>
<dbReference type="InterPro" id="IPR029030">
    <property type="entry name" value="Caspase-like_dom_sf"/>
</dbReference>
<evidence type="ECO:0000256" key="1">
    <source>
        <dbReference type="SAM" id="SignalP"/>
    </source>
</evidence>
<dbReference type="Pfam" id="PF00656">
    <property type="entry name" value="Peptidase_C14"/>
    <property type="match status" value="1"/>
</dbReference>
<feature type="domain" description="Peptidase C14 caspase" evidence="2">
    <location>
        <begin position="41"/>
        <end position="201"/>
    </location>
</feature>
<proteinExistence type="predicted"/>
<evidence type="ECO:0000313" key="4">
    <source>
        <dbReference type="Proteomes" id="UP001374803"/>
    </source>
</evidence>
<dbReference type="RefSeq" id="WP_394838566.1">
    <property type="nucleotide sequence ID" value="NZ_CP089929.1"/>
</dbReference>
<protein>
    <submittedName>
        <fullName evidence="3">Caspase family protein</fullName>
    </submittedName>
</protein>
<sequence>MRRKGHSALALIAVLAGLSVANAAPVRILIAAGANHGLSDDRPLSHPQSDATAVRDVFTSLGWVRADHAILLRDATKGALVAAFERARAIAGQHAASEVTLVVYFSGHGDRASLHVHGEGLPEAELSAHIAQVPAALRIVVIDACRTTEVLRAKGMNVQPGFTVQLPAQPAATGSVWVHASADGEAAQESDEIGGALFTHFWLAGLRGAADTNGDGRVTFEESFTYAYHHTLLRSARSGGVLQRPEVTLALREAAPLVLTETAGERAQLEFPREADSLYLVYAVGSQSVVAEVSGAADRGVRITLPRGRYIVQKRTGAHGTAAEVSLSASTTRVLTPSDFRHFPMETLAQKGTMVVRPWSVALSNTVFRGTAVDVGDELSVRIERRQSDWAYAFAPFGGLALRATEFNDVREWFTGAELSLDRLFVLGGVLGAPTLVRVGADARGQWIWQSVRRNDSDRLASLGYETTSHRAGSAFGGGLHAAWRVSPTPSFYAEAGLRAFALAAKTDSGVEGRVLGGLWLSAGALF</sequence>
<dbReference type="InterPro" id="IPR011600">
    <property type="entry name" value="Pept_C14_caspase"/>
</dbReference>
<evidence type="ECO:0000259" key="2">
    <source>
        <dbReference type="Pfam" id="PF00656"/>
    </source>
</evidence>
<keyword evidence="4" id="KW-1185">Reference proteome</keyword>
<dbReference type="Proteomes" id="UP001374803">
    <property type="component" value="Chromosome"/>
</dbReference>
<feature type="signal peptide" evidence="1">
    <location>
        <begin position="1"/>
        <end position="23"/>
    </location>
</feature>
<keyword evidence="1" id="KW-0732">Signal</keyword>
<evidence type="ECO:0000313" key="3">
    <source>
        <dbReference type="EMBL" id="WXB08892.1"/>
    </source>
</evidence>